<dbReference type="GO" id="GO:0046340">
    <property type="term" value="P:diacylglycerol catabolic process"/>
    <property type="evidence" value="ECO:0007669"/>
    <property type="project" value="TreeGrafter"/>
</dbReference>
<evidence type="ECO:0000313" key="18">
    <source>
        <dbReference type="Proteomes" id="UP000274922"/>
    </source>
</evidence>
<evidence type="ECO:0000256" key="15">
    <source>
        <dbReference type="SAM" id="MobiDB-lite"/>
    </source>
</evidence>
<evidence type="ECO:0000256" key="14">
    <source>
        <dbReference type="ARBA" id="ARBA00026104"/>
    </source>
</evidence>
<proteinExistence type="predicted"/>
<dbReference type="GO" id="GO:0005886">
    <property type="term" value="C:plasma membrane"/>
    <property type="evidence" value="ECO:0007669"/>
    <property type="project" value="UniProtKB-SubCell"/>
</dbReference>
<feature type="region of interest" description="Disordered" evidence="15">
    <location>
        <begin position="1"/>
        <end position="182"/>
    </location>
</feature>
<evidence type="ECO:0000256" key="2">
    <source>
        <dbReference type="ARBA" id="ARBA00004651"/>
    </source>
</evidence>
<keyword evidence="12" id="KW-0472">Membrane</keyword>
<feature type="region of interest" description="Disordered" evidence="15">
    <location>
        <begin position="552"/>
        <end position="584"/>
    </location>
</feature>
<evidence type="ECO:0000256" key="8">
    <source>
        <dbReference type="ARBA" id="ARBA00022837"/>
    </source>
</evidence>
<gene>
    <name evidence="17" type="ORF">CXG81DRAFT_23053</name>
</gene>
<evidence type="ECO:0000256" key="5">
    <source>
        <dbReference type="ARBA" id="ARBA00022692"/>
    </source>
</evidence>
<evidence type="ECO:0000256" key="3">
    <source>
        <dbReference type="ARBA" id="ARBA00022475"/>
    </source>
</evidence>
<feature type="compositionally biased region" description="Low complexity" evidence="15">
    <location>
        <begin position="121"/>
        <end position="163"/>
    </location>
</feature>
<comment type="catalytic activity">
    <reaction evidence="13">
        <text>a 1,2-diacyl-sn-glycerol + H2O = a 2-acylglycerol + a fatty acid + H(+)</text>
        <dbReference type="Rhea" id="RHEA:33275"/>
        <dbReference type="ChEBI" id="CHEBI:15377"/>
        <dbReference type="ChEBI" id="CHEBI:15378"/>
        <dbReference type="ChEBI" id="CHEBI:17389"/>
        <dbReference type="ChEBI" id="CHEBI:17815"/>
        <dbReference type="ChEBI" id="CHEBI:28868"/>
        <dbReference type="EC" id="3.1.1.116"/>
    </reaction>
    <physiologicalReaction direction="left-to-right" evidence="13">
        <dbReference type="Rhea" id="RHEA:33276"/>
    </physiologicalReaction>
</comment>
<sequence length="1157" mass="124946">MPSSAGSTPPAARSMTGSPLATTDGRPPSMKPTPPPHPRPHPFERQLSQLSALAAACVAPAAEAASESPAASQRSATTAPARRSRSRPSHPRLPSEMIPLRSHSMGCSLAAAQPAAPPEAQPEAQPEAKPEPAAASASACSSPSANPSPSSSGPMSLSPPGSEAFLSPSWPRGTGNDGDDPAAHRALYLKQRMLRVNGSLSYEVDAKTRLADILRETSRSYDVDAASFLGPPALPAAEASPHGVPTPPRTPASPADGAAPAAAAPAAAMPSGRESRQASACHGPDRLPTPSTPSTPGDDLRCWPPPPPAPLMKAMSTASAPLPHLAGARPPAPGVHRPVARSAPEAARCAISLAGAMCPNVVSLRLLDFRRHASGGTGTPPGVAPASQMGFRVSFRTQRIVTDVAPMAAHRQTPWTWLMTYHALIFDVIKIDLCPKKRGTPVGRARLRLRTALRDALVALQAQNARPASVGGQSASGDGASGRSSSLSSSQSGSVRQPHASIIQTELCIPVLRYQCQRGLHLGDVRVQLTFIRDTQRPYFSLRQCYAQEGSAPEMPVRAQSEPLPGLAGAAEKGSAAARPSPLPSQLQSQVQRFCRDLGEVTASASASASALGHPVSDARCMQSPTAESPLTGVDDDLCSPPTELPPQWGEDVARALVETAEADIRHGGDGDADADAAQDAATWRALLAEYCNPSGLENESMGTPRSASGASLLGINLNPLTATGLRELVDLASVFLRQSWRVSTVEFARGFWVLVRYYGRYRRTPLTDRVVRDARPIKIHNYFLRYAIAAYPTLLINYCGYGRGFLRDMLRHKADAKTTREYLGIKKEDMLDWGYTGTHIFKPNYFVVHDRHVNAIVVAIRGSFTVQDIIVDLCSEYEPFKNGSIHRGMLRCAEWLDEHCFDNVCRWIRERGVKALYLVGHSLGAGTGAVLTMLWSSRLAQLSPDGNPASLDFHCYNVATPGVADEAVATDPQWRSLMTTYVNENDIVSRLSYGSIQDFRELLHKAVELERDTAIPRGEKMQQLANFHYELTATNENAKGMIPGRVFYIYKTSRIETAYRPDYPPCHRAARDKHIQHVASSPYTAQMRSTPHPDPFISDPEPHYLIEESDARHFSDFAVRANACHHHFPDKYDNGMRKAYEWIERMSRRSPEASKG</sequence>
<evidence type="ECO:0000256" key="11">
    <source>
        <dbReference type="ARBA" id="ARBA00023098"/>
    </source>
</evidence>
<dbReference type="GO" id="GO:0016298">
    <property type="term" value="F:lipase activity"/>
    <property type="evidence" value="ECO:0007669"/>
    <property type="project" value="TreeGrafter"/>
</dbReference>
<dbReference type="GO" id="GO:0046872">
    <property type="term" value="F:metal ion binding"/>
    <property type="evidence" value="ECO:0007669"/>
    <property type="project" value="UniProtKB-KW"/>
</dbReference>
<dbReference type="GO" id="GO:0019369">
    <property type="term" value="P:arachidonate metabolic process"/>
    <property type="evidence" value="ECO:0007669"/>
    <property type="project" value="TreeGrafter"/>
</dbReference>
<protein>
    <recommendedName>
        <fullName evidence="14">sn-1-specific diacylglycerol lipase</fullName>
        <ecNumber evidence="14">3.1.1.116</ecNumber>
    </recommendedName>
</protein>
<keyword evidence="10" id="KW-1133">Transmembrane helix</keyword>
<keyword evidence="3" id="KW-1003">Cell membrane</keyword>
<dbReference type="InterPro" id="IPR052214">
    <property type="entry name" value="DAG_Lipase-Related"/>
</dbReference>
<dbReference type="InterPro" id="IPR029058">
    <property type="entry name" value="AB_hydrolase_fold"/>
</dbReference>
<evidence type="ECO:0000256" key="7">
    <source>
        <dbReference type="ARBA" id="ARBA00022801"/>
    </source>
</evidence>
<comment type="cofactor">
    <cofactor evidence="1">
        <name>Ca(2+)</name>
        <dbReference type="ChEBI" id="CHEBI:29108"/>
    </cofactor>
</comment>
<feature type="compositionally biased region" description="Low complexity" evidence="15">
    <location>
        <begin position="45"/>
        <end position="81"/>
    </location>
</feature>
<dbReference type="Pfam" id="PF01764">
    <property type="entry name" value="Lipase_3"/>
    <property type="match status" value="1"/>
</dbReference>
<keyword evidence="8" id="KW-0106">Calcium</keyword>
<evidence type="ECO:0000256" key="10">
    <source>
        <dbReference type="ARBA" id="ARBA00022989"/>
    </source>
</evidence>
<keyword evidence="5" id="KW-0812">Transmembrane</keyword>
<keyword evidence="7" id="KW-0378">Hydrolase</keyword>
<dbReference type="Proteomes" id="UP000274922">
    <property type="component" value="Unassembled WGS sequence"/>
</dbReference>
<dbReference type="InterPro" id="IPR002921">
    <property type="entry name" value="Fungal_lipase-type"/>
</dbReference>
<dbReference type="CDD" id="cd00519">
    <property type="entry name" value="Lipase_3"/>
    <property type="match status" value="1"/>
</dbReference>
<dbReference type="AlphaFoldDB" id="A0A4P9XFC3"/>
<keyword evidence="4" id="KW-0597">Phosphoprotein</keyword>
<keyword evidence="11" id="KW-0443">Lipid metabolism</keyword>
<evidence type="ECO:0000313" key="17">
    <source>
        <dbReference type="EMBL" id="RKP04277.1"/>
    </source>
</evidence>
<name>A0A4P9XFC3_9FUNG</name>
<accession>A0A4P9XFC3</accession>
<feature type="domain" description="Fungal lipase-type" evidence="16">
    <location>
        <begin position="858"/>
        <end position="993"/>
    </location>
</feature>
<evidence type="ECO:0000256" key="1">
    <source>
        <dbReference type="ARBA" id="ARBA00001913"/>
    </source>
</evidence>
<organism evidence="17 18">
    <name type="scientific">Caulochytrium protostelioides</name>
    <dbReference type="NCBI Taxonomy" id="1555241"/>
    <lineage>
        <taxon>Eukaryota</taxon>
        <taxon>Fungi</taxon>
        <taxon>Fungi incertae sedis</taxon>
        <taxon>Chytridiomycota</taxon>
        <taxon>Chytridiomycota incertae sedis</taxon>
        <taxon>Chytridiomycetes</taxon>
        <taxon>Caulochytriales</taxon>
        <taxon>Caulochytriaceae</taxon>
        <taxon>Caulochytrium</taxon>
    </lineage>
</organism>
<dbReference type="OrthoDB" id="438440at2759"/>
<evidence type="ECO:0000256" key="12">
    <source>
        <dbReference type="ARBA" id="ARBA00023136"/>
    </source>
</evidence>
<evidence type="ECO:0000259" key="16">
    <source>
        <dbReference type="Pfam" id="PF01764"/>
    </source>
</evidence>
<dbReference type="EC" id="3.1.1.116" evidence="14"/>
<dbReference type="SUPFAM" id="SSF53474">
    <property type="entry name" value="alpha/beta-Hydrolases"/>
    <property type="match status" value="1"/>
</dbReference>
<feature type="compositionally biased region" description="Low complexity" evidence="15">
    <location>
        <begin position="566"/>
        <end position="584"/>
    </location>
</feature>
<dbReference type="PANTHER" id="PTHR45792">
    <property type="entry name" value="DIACYLGLYCEROL LIPASE HOMOLOG-RELATED"/>
    <property type="match status" value="1"/>
</dbReference>
<dbReference type="PANTHER" id="PTHR45792:SF8">
    <property type="entry name" value="DIACYLGLYCEROL LIPASE-ALPHA"/>
    <property type="match status" value="1"/>
</dbReference>
<keyword evidence="9" id="KW-0442">Lipid degradation</keyword>
<evidence type="ECO:0000256" key="13">
    <source>
        <dbReference type="ARBA" id="ARBA00024531"/>
    </source>
</evidence>
<comment type="subcellular location">
    <subcellularLocation>
        <location evidence="2">Cell membrane</location>
        <topology evidence="2">Multi-pass membrane protein</topology>
    </subcellularLocation>
</comment>
<dbReference type="EMBL" id="ML014111">
    <property type="protein sequence ID" value="RKP04277.1"/>
    <property type="molecule type" value="Genomic_DNA"/>
</dbReference>
<feature type="compositionally biased region" description="Low complexity" evidence="15">
    <location>
        <begin position="252"/>
        <end position="270"/>
    </location>
</feature>
<evidence type="ECO:0000256" key="4">
    <source>
        <dbReference type="ARBA" id="ARBA00022553"/>
    </source>
</evidence>
<feature type="region of interest" description="Disordered" evidence="15">
    <location>
        <begin position="468"/>
        <end position="495"/>
    </location>
</feature>
<reference evidence="18" key="1">
    <citation type="journal article" date="2018" name="Nat. Microbiol.">
        <title>Leveraging single-cell genomics to expand the fungal tree of life.</title>
        <authorList>
            <person name="Ahrendt S.R."/>
            <person name="Quandt C.A."/>
            <person name="Ciobanu D."/>
            <person name="Clum A."/>
            <person name="Salamov A."/>
            <person name="Andreopoulos B."/>
            <person name="Cheng J.F."/>
            <person name="Woyke T."/>
            <person name="Pelin A."/>
            <person name="Henrissat B."/>
            <person name="Reynolds N.K."/>
            <person name="Benny G.L."/>
            <person name="Smith M.E."/>
            <person name="James T.Y."/>
            <person name="Grigoriev I.V."/>
        </authorList>
    </citation>
    <scope>NUCLEOTIDE SEQUENCE [LARGE SCALE GENOMIC DNA]</scope>
    <source>
        <strain evidence="18">ATCC 52028</strain>
    </source>
</reference>
<evidence type="ECO:0000256" key="6">
    <source>
        <dbReference type="ARBA" id="ARBA00022723"/>
    </source>
</evidence>
<feature type="compositionally biased region" description="Low complexity" evidence="15">
    <location>
        <begin position="469"/>
        <end position="495"/>
    </location>
</feature>
<keyword evidence="18" id="KW-1185">Reference proteome</keyword>
<keyword evidence="6" id="KW-0479">Metal-binding</keyword>
<dbReference type="Gene3D" id="3.40.50.1820">
    <property type="entry name" value="alpha/beta hydrolase"/>
    <property type="match status" value="1"/>
</dbReference>
<evidence type="ECO:0000256" key="9">
    <source>
        <dbReference type="ARBA" id="ARBA00022963"/>
    </source>
</evidence>
<feature type="region of interest" description="Disordered" evidence="15">
    <location>
        <begin position="232"/>
        <end position="311"/>
    </location>
</feature>